<sequence>MLRAHAQGFTLIELGVVLVLLGLILGIAVPAVHHSTVSSRLAVGADGVVTQLYLAREKAVDARADVTVRFAEDSLGSDLQMIQSGRLIGRWSLPTEIAWSPVSARGLVLTKDGRARQAADLILMDRDGRRDTVSVMASGMVVHP</sequence>
<protein>
    <submittedName>
        <fullName evidence="2">Prepilin-type N-terminal cleavage/methylation domain-containing protein</fullName>
    </submittedName>
</protein>
<dbReference type="NCBIfam" id="TIGR02532">
    <property type="entry name" value="IV_pilin_GFxxxE"/>
    <property type="match status" value="1"/>
</dbReference>
<feature type="transmembrane region" description="Helical" evidence="1">
    <location>
        <begin position="12"/>
        <end position="32"/>
    </location>
</feature>
<evidence type="ECO:0000256" key="1">
    <source>
        <dbReference type="SAM" id="Phobius"/>
    </source>
</evidence>
<dbReference type="AlphaFoldDB" id="A0A933WB81"/>
<comment type="caution">
    <text evidence="2">The sequence shown here is derived from an EMBL/GenBank/DDBJ whole genome shotgun (WGS) entry which is preliminary data.</text>
</comment>
<keyword evidence="1" id="KW-0472">Membrane</keyword>
<name>A0A933WB81_UNCEI</name>
<proteinExistence type="predicted"/>
<dbReference type="PROSITE" id="PS00409">
    <property type="entry name" value="PROKAR_NTER_METHYL"/>
    <property type="match status" value="1"/>
</dbReference>
<keyword evidence="1" id="KW-1133">Transmembrane helix</keyword>
<dbReference type="InterPro" id="IPR012902">
    <property type="entry name" value="N_methyl_site"/>
</dbReference>
<dbReference type="Pfam" id="PF07963">
    <property type="entry name" value="N_methyl"/>
    <property type="match status" value="1"/>
</dbReference>
<dbReference type="EMBL" id="JACRIW010000081">
    <property type="protein sequence ID" value="MBI5170069.1"/>
    <property type="molecule type" value="Genomic_DNA"/>
</dbReference>
<accession>A0A933WB81</accession>
<organism evidence="2 3">
    <name type="scientific">Eiseniibacteriota bacterium</name>
    <dbReference type="NCBI Taxonomy" id="2212470"/>
    <lineage>
        <taxon>Bacteria</taxon>
        <taxon>Candidatus Eiseniibacteriota</taxon>
    </lineage>
</organism>
<dbReference type="SUPFAM" id="SSF54523">
    <property type="entry name" value="Pili subunits"/>
    <property type="match status" value="1"/>
</dbReference>
<dbReference type="Proteomes" id="UP000696931">
    <property type="component" value="Unassembled WGS sequence"/>
</dbReference>
<evidence type="ECO:0000313" key="3">
    <source>
        <dbReference type="Proteomes" id="UP000696931"/>
    </source>
</evidence>
<evidence type="ECO:0000313" key="2">
    <source>
        <dbReference type="EMBL" id="MBI5170069.1"/>
    </source>
</evidence>
<dbReference type="InterPro" id="IPR045584">
    <property type="entry name" value="Pilin-like"/>
</dbReference>
<gene>
    <name evidence="2" type="ORF">HZA61_11315</name>
</gene>
<dbReference type="Gene3D" id="3.30.700.10">
    <property type="entry name" value="Glycoprotein, Type 4 Pilin"/>
    <property type="match status" value="1"/>
</dbReference>
<reference evidence="2" key="1">
    <citation type="submission" date="2020-07" db="EMBL/GenBank/DDBJ databases">
        <title>Huge and variable diversity of episymbiotic CPR bacteria and DPANN archaea in groundwater ecosystems.</title>
        <authorList>
            <person name="He C.Y."/>
            <person name="Keren R."/>
            <person name="Whittaker M."/>
            <person name="Farag I.F."/>
            <person name="Doudna J."/>
            <person name="Cate J.H.D."/>
            <person name="Banfield J.F."/>
        </authorList>
    </citation>
    <scope>NUCLEOTIDE SEQUENCE</scope>
    <source>
        <strain evidence="2">NC_groundwater_1813_Pr3_B-0.1um_71_17</strain>
    </source>
</reference>
<keyword evidence="1" id="KW-0812">Transmembrane</keyword>